<proteinExistence type="inferred from homology"/>
<accession>A0A1I2LPZ2</accession>
<dbReference type="SFLD" id="SFLDG01129">
    <property type="entry name" value="C1.5:_HAD__Beta-PGM__Phosphata"/>
    <property type="match status" value="1"/>
</dbReference>
<dbReference type="STRING" id="1045558.SAMN05216175_101183"/>
<comment type="catalytic activity">
    <reaction evidence="3">
        <text>an (S)-2-haloacid + H2O = a (2R)-2-hydroxycarboxylate + a halide anion + H(+)</text>
        <dbReference type="Rhea" id="RHEA:11192"/>
        <dbReference type="ChEBI" id="CHEBI:15377"/>
        <dbReference type="ChEBI" id="CHEBI:15378"/>
        <dbReference type="ChEBI" id="CHEBI:16042"/>
        <dbReference type="ChEBI" id="CHEBI:58314"/>
        <dbReference type="ChEBI" id="CHEBI:137405"/>
        <dbReference type="EC" id="3.8.1.2"/>
    </reaction>
</comment>
<dbReference type="EC" id="3.8.1.2" evidence="3"/>
<dbReference type="OrthoDB" id="5865007at2"/>
<reference evidence="5" key="1">
    <citation type="submission" date="2016-10" db="EMBL/GenBank/DDBJ databases">
        <authorList>
            <person name="Varghese N."/>
            <person name="Submissions S."/>
        </authorList>
    </citation>
    <scope>NUCLEOTIDE SEQUENCE [LARGE SCALE GENOMIC DNA]</scope>
    <source>
        <strain evidence="5">CGMCC 1.10971</strain>
    </source>
</reference>
<dbReference type="PRINTS" id="PR00413">
    <property type="entry name" value="HADHALOGNASE"/>
</dbReference>
<dbReference type="GO" id="GO:0018784">
    <property type="term" value="F:(S)-2-haloacid dehalogenase activity"/>
    <property type="evidence" value="ECO:0007669"/>
    <property type="project" value="UniProtKB-UniRule"/>
</dbReference>
<dbReference type="InterPro" id="IPR051540">
    <property type="entry name" value="S-2-haloacid_dehalogenase"/>
</dbReference>
<dbReference type="SUPFAM" id="SSF56784">
    <property type="entry name" value="HAD-like"/>
    <property type="match status" value="1"/>
</dbReference>
<dbReference type="InterPro" id="IPR023214">
    <property type="entry name" value="HAD_sf"/>
</dbReference>
<keyword evidence="2 3" id="KW-0378">Hydrolase</keyword>
<dbReference type="AlphaFoldDB" id="A0A1I2LPZ2"/>
<name>A0A1I2LPZ2_9GAMM</name>
<dbReference type="RefSeq" id="WP_090723201.1">
    <property type="nucleotide sequence ID" value="NZ_FOOU01000001.1"/>
</dbReference>
<comment type="function">
    <text evidence="3">Catalyzes the hydrolytic dehalogenation of small (S)-2-haloalkanoic acids to yield the corresponding (R)-2-hydroxyalkanoic acids.</text>
</comment>
<protein>
    <recommendedName>
        <fullName evidence="3">(S)-2-haloacid dehalogenase</fullName>
        <ecNumber evidence="3">3.8.1.2</ecNumber>
    </recommendedName>
    <alternativeName>
        <fullName evidence="3">2-haloalkanoic acid dehalogenase</fullName>
    </alternativeName>
    <alternativeName>
        <fullName evidence="3">Halocarboxylic acid halidohydrolase</fullName>
    </alternativeName>
    <alternativeName>
        <fullName evidence="3">L-2-haloacid dehalogenase</fullName>
    </alternativeName>
</protein>
<dbReference type="InterPro" id="IPR006439">
    <property type="entry name" value="HAD-SF_hydro_IA"/>
</dbReference>
<dbReference type="SFLD" id="SFLDS00003">
    <property type="entry name" value="Haloacid_Dehalogenase"/>
    <property type="match status" value="1"/>
</dbReference>
<organism evidence="4 5">
    <name type="scientific">Neptunomonas qingdaonensis</name>
    <dbReference type="NCBI Taxonomy" id="1045558"/>
    <lineage>
        <taxon>Bacteria</taxon>
        <taxon>Pseudomonadati</taxon>
        <taxon>Pseudomonadota</taxon>
        <taxon>Gammaproteobacteria</taxon>
        <taxon>Oceanospirillales</taxon>
        <taxon>Oceanospirillaceae</taxon>
        <taxon>Neptunomonas</taxon>
    </lineage>
</organism>
<comment type="similarity">
    <text evidence="1 3">Belongs to the HAD-like hydrolase superfamily. S-2-haloalkanoic acid dehalogenase family.</text>
</comment>
<dbReference type="NCBIfam" id="TIGR01428">
    <property type="entry name" value="HAD_type_II"/>
    <property type="match status" value="1"/>
</dbReference>
<dbReference type="PANTHER" id="PTHR43316">
    <property type="entry name" value="HYDROLASE, HALOACID DELAHOGENASE-RELATED"/>
    <property type="match status" value="1"/>
</dbReference>
<dbReference type="InterPro" id="IPR036412">
    <property type="entry name" value="HAD-like_sf"/>
</dbReference>
<evidence type="ECO:0000313" key="5">
    <source>
        <dbReference type="Proteomes" id="UP000198623"/>
    </source>
</evidence>
<dbReference type="Pfam" id="PF00702">
    <property type="entry name" value="Hydrolase"/>
    <property type="match status" value="1"/>
</dbReference>
<dbReference type="Proteomes" id="UP000198623">
    <property type="component" value="Unassembled WGS sequence"/>
</dbReference>
<dbReference type="Gene3D" id="3.40.50.1000">
    <property type="entry name" value="HAD superfamily/HAD-like"/>
    <property type="match status" value="1"/>
</dbReference>
<evidence type="ECO:0000313" key="4">
    <source>
        <dbReference type="EMBL" id="SFF81384.1"/>
    </source>
</evidence>
<evidence type="ECO:0000256" key="1">
    <source>
        <dbReference type="ARBA" id="ARBA00008106"/>
    </source>
</evidence>
<evidence type="ECO:0000256" key="2">
    <source>
        <dbReference type="ARBA" id="ARBA00022801"/>
    </source>
</evidence>
<gene>
    <name evidence="4" type="ORF">SAMN05216175_101183</name>
</gene>
<sequence length="224" mass="25349">MTITLAFDVYGTLINTHGLLTQLEEMIGNKAQAFSNTWREKQLEYSFRRGLMKSYLPFSECTRSALEYACKLHQVDMSSDQKSRLLSLYAVLPAFQDTLDGLAALNQDQFRPYAFSNGTEAAVRKLLQHSGTEQYLLDIVSVDSLKTFKPDPAVYDYFLQRSASSKEQSWLISSNPFDVIGALNFGMKAAWVKRSESSLFDDWEVTPTLVVESLERIGDQILKA</sequence>
<evidence type="ECO:0000256" key="3">
    <source>
        <dbReference type="RuleBase" id="RU368077"/>
    </source>
</evidence>
<dbReference type="InterPro" id="IPR023198">
    <property type="entry name" value="PGP-like_dom2"/>
</dbReference>
<dbReference type="EMBL" id="FOOU01000001">
    <property type="protein sequence ID" value="SFF81384.1"/>
    <property type="molecule type" value="Genomic_DNA"/>
</dbReference>
<dbReference type="CDD" id="cd02588">
    <property type="entry name" value="HAD_L2-DEX"/>
    <property type="match status" value="1"/>
</dbReference>
<dbReference type="NCBIfam" id="TIGR01493">
    <property type="entry name" value="HAD-SF-IA-v2"/>
    <property type="match status" value="1"/>
</dbReference>
<dbReference type="PANTHER" id="PTHR43316:SF3">
    <property type="entry name" value="HALOACID DEHALOGENASE, TYPE II (AFU_ORTHOLOGUE AFUA_2G07750)-RELATED"/>
    <property type="match status" value="1"/>
</dbReference>
<dbReference type="Gene3D" id="1.10.150.240">
    <property type="entry name" value="Putative phosphatase, domain 2"/>
    <property type="match status" value="1"/>
</dbReference>
<dbReference type="InterPro" id="IPR006328">
    <property type="entry name" value="2-HAD"/>
</dbReference>
<keyword evidence="5" id="KW-1185">Reference proteome</keyword>